<feature type="domain" description="NET" evidence="7">
    <location>
        <begin position="715"/>
        <end position="796"/>
    </location>
</feature>
<dbReference type="Gene3D" id="1.20.1270.220">
    <property type="match status" value="1"/>
</dbReference>
<feature type="compositionally biased region" description="Basic and acidic residues" evidence="5">
    <location>
        <begin position="686"/>
        <end position="701"/>
    </location>
</feature>
<feature type="compositionally biased region" description="Basic and acidic residues" evidence="5">
    <location>
        <begin position="495"/>
        <end position="505"/>
    </location>
</feature>
<evidence type="ECO:0000313" key="9">
    <source>
        <dbReference type="EMBL" id="CAH9143298.1"/>
    </source>
</evidence>
<keyword evidence="1" id="KW-0805">Transcription regulation</keyword>
<gene>
    <name evidence="8" type="ORF">CEPIT_LOCUS16797</name>
    <name evidence="9" type="ORF">CEPIT_LOCUS40559</name>
</gene>
<evidence type="ECO:0000259" key="7">
    <source>
        <dbReference type="PROSITE" id="PS51525"/>
    </source>
</evidence>
<protein>
    <submittedName>
        <fullName evidence="9">Uncharacterized protein</fullName>
    </submittedName>
</protein>
<feature type="region of interest" description="Disordered" evidence="5">
    <location>
        <begin position="141"/>
        <end position="163"/>
    </location>
</feature>
<reference evidence="9" key="1">
    <citation type="submission" date="2022-07" db="EMBL/GenBank/DDBJ databases">
        <authorList>
            <person name="Macas J."/>
            <person name="Novak P."/>
            <person name="Neumann P."/>
        </authorList>
    </citation>
    <scope>NUCLEOTIDE SEQUENCE</scope>
</reference>
<name>A0AAV0G6C3_9ASTE</name>
<feature type="region of interest" description="Disordered" evidence="5">
    <location>
        <begin position="681"/>
        <end position="723"/>
    </location>
</feature>
<feature type="compositionally biased region" description="Low complexity" evidence="5">
    <location>
        <begin position="851"/>
        <end position="877"/>
    </location>
</feature>
<dbReference type="PRINTS" id="PR00503">
    <property type="entry name" value="BROMODOMAIN"/>
</dbReference>
<evidence type="ECO:0000313" key="8">
    <source>
        <dbReference type="EMBL" id="CAH9104430.1"/>
    </source>
</evidence>
<dbReference type="CDD" id="cd05506">
    <property type="entry name" value="Bromo_plant1"/>
    <property type="match status" value="1"/>
</dbReference>
<feature type="compositionally biased region" description="Basic and acidic residues" evidence="5">
    <location>
        <begin position="222"/>
        <end position="245"/>
    </location>
</feature>
<dbReference type="EMBL" id="CAMAPF010001049">
    <property type="protein sequence ID" value="CAH9143298.1"/>
    <property type="molecule type" value="Genomic_DNA"/>
</dbReference>
<keyword evidence="10" id="KW-1185">Reference proteome</keyword>
<evidence type="ECO:0000256" key="1">
    <source>
        <dbReference type="ARBA" id="ARBA00023015"/>
    </source>
</evidence>
<keyword evidence="2 4" id="KW-0103">Bromodomain</keyword>
<evidence type="ECO:0000313" key="10">
    <source>
        <dbReference type="Proteomes" id="UP001152523"/>
    </source>
</evidence>
<dbReference type="PROSITE" id="PS51525">
    <property type="entry name" value="NET"/>
    <property type="match status" value="1"/>
</dbReference>
<dbReference type="SMART" id="SM00297">
    <property type="entry name" value="BROMO"/>
    <property type="match status" value="1"/>
</dbReference>
<dbReference type="InterPro" id="IPR027353">
    <property type="entry name" value="NET_dom"/>
</dbReference>
<dbReference type="PROSITE" id="PS00633">
    <property type="entry name" value="BROMODOMAIN_1"/>
    <property type="match status" value="1"/>
</dbReference>
<dbReference type="Pfam" id="PF17035">
    <property type="entry name" value="BET"/>
    <property type="match status" value="1"/>
</dbReference>
<feature type="compositionally biased region" description="Basic and acidic residues" evidence="5">
    <location>
        <begin position="60"/>
        <end position="69"/>
    </location>
</feature>
<dbReference type="PROSITE" id="PS50014">
    <property type="entry name" value="BROMODOMAIN_2"/>
    <property type="match status" value="1"/>
</dbReference>
<dbReference type="InterPro" id="IPR018359">
    <property type="entry name" value="Bromodomain_CS"/>
</dbReference>
<dbReference type="InterPro" id="IPR036427">
    <property type="entry name" value="Bromodomain-like_sf"/>
</dbReference>
<dbReference type="Pfam" id="PF00439">
    <property type="entry name" value="Bromodomain"/>
    <property type="match status" value="1"/>
</dbReference>
<dbReference type="InterPro" id="IPR037377">
    <property type="entry name" value="GTE_bromo"/>
</dbReference>
<dbReference type="Gene3D" id="1.20.920.10">
    <property type="entry name" value="Bromodomain-like"/>
    <property type="match status" value="1"/>
</dbReference>
<proteinExistence type="predicted"/>
<feature type="region of interest" description="Disordered" evidence="5">
    <location>
        <begin position="495"/>
        <end position="519"/>
    </location>
</feature>
<organism evidence="9 10">
    <name type="scientific">Cuscuta epithymum</name>
    <dbReference type="NCBI Taxonomy" id="186058"/>
    <lineage>
        <taxon>Eukaryota</taxon>
        <taxon>Viridiplantae</taxon>
        <taxon>Streptophyta</taxon>
        <taxon>Embryophyta</taxon>
        <taxon>Tracheophyta</taxon>
        <taxon>Spermatophyta</taxon>
        <taxon>Magnoliopsida</taxon>
        <taxon>eudicotyledons</taxon>
        <taxon>Gunneridae</taxon>
        <taxon>Pentapetalae</taxon>
        <taxon>asterids</taxon>
        <taxon>lamiids</taxon>
        <taxon>Solanales</taxon>
        <taxon>Convolvulaceae</taxon>
        <taxon>Cuscuteae</taxon>
        <taxon>Cuscuta</taxon>
        <taxon>Cuscuta subgen. Cuscuta</taxon>
    </lineage>
</organism>
<dbReference type="AlphaFoldDB" id="A0AAV0G6C3"/>
<keyword evidence="3" id="KW-0804">Transcription</keyword>
<dbReference type="SUPFAM" id="SSF47370">
    <property type="entry name" value="Bromodomain"/>
    <property type="match status" value="1"/>
</dbReference>
<accession>A0AAV0G6C3</accession>
<sequence>MDSGTNGLNSRERLRWGDVYKVYTRKGKRKAAFIADNDDGEPYAAAAAPQVSISNDDTENEKADVREPNLKTLASRGDSQEESDVQEPNTQTLEWGGPKRPNQENKKWDARHHLVQANSELGDSLRVSSTRDAGHQKIITSNGEKRQDGGIGPMVESDGNGGCQPMVQDNHVDKLDGSAEYGPLAQGNHIDKSDASLGCEDSVQGNRIGKPNGSVGCQPVVQDDKLDGHHECSPMAHDNHSDTPDRSPGCKPVVHTNNINKPNGSMDCQPMVHDDHTVEDECSEPHPVVQDGDHTEEPDGSVGNHQPVMQDNLIQEAGRSTQCQQPIVQEDSELPPSVHRADTEMVKPSPIVTRLEDRVRINISGVRPADEIRDLMKKLESELYHVKVLVEKLEASEQHQLTAYANNTVDVGGIGSSGGNVIPHAYEQPHFPRSYVIKNRTLMRVNSEVGPVRHQFRPPSIIVTENNHGVGEFVEKEKRTPKANQFYTNSEFLLGKDRLPPESNKRSKPNGGARKKHGGEFGHGFGFGFGSEKQKNQVFRRCNALLQKLMKHNYAWVFNKPVDAFALKLHDYHDIIRQPMDLGTVKTRLSQNWYKSPREFAEDVRLVFRNAMTYNPKGQDVHIMADQMSKMFEERWADIESEYNPNWSLQVYHDSGLPTPTSTKTAPPTFVPTPILAAGLGSQTRTFDRSESLTRSADTKMKPSVPYRTPAPKKPKAKDPNKRDMTYEEKQKLSTNLQSLPSEKLDAIVQIIKKRNSTLSQHDDEIEVDIDSVDAETLWELDRFVTNYKKSLSKNRKKAEIARARAAQTAPVSTPYPVVADSQKASRGGKGNYSSAASPPAQGETPVENASRSSSSSSSSSSDSGSSSSDSDSDSSSAYGSDAGR</sequence>
<evidence type="ECO:0000256" key="5">
    <source>
        <dbReference type="SAM" id="MobiDB-lite"/>
    </source>
</evidence>
<evidence type="ECO:0000256" key="3">
    <source>
        <dbReference type="ARBA" id="ARBA00023163"/>
    </source>
</evidence>
<feature type="region of interest" description="Disordered" evidence="5">
    <location>
        <begin position="179"/>
        <end position="307"/>
    </location>
</feature>
<feature type="domain" description="Bromo" evidence="6">
    <location>
        <begin position="550"/>
        <end position="622"/>
    </location>
</feature>
<dbReference type="PANTHER" id="PTHR45926">
    <property type="entry name" value="OSJNBA0053K19.4 PROTEIN"/>
    <property type="match status" value="1"/>
</dbReference>
<dbReference type="Proteomes" id="UP001152523">
    <property type="component" value="Unassembled WGS sequence"/>
</dbReference>
<dbReference type="EMBL" id="CAMAPF010000127">
    <property type="protein sequence ID" value="CAH9104430.1"/>
    <property type="molecule type" value="Genomic_DNA"/>
</dbReference>
<dbReference type="InterPro" id="IPR038336">
    <property type="entry name" value="NET_sf"/>
</dbReference>
<evidence type="ECO:0000259" key="6">
    <source>
        <dbReference type="PROSITE" id="PS50014"/>
    </source>
</evidence>
<feature type="region of interest" description="Disordered" evidence="5">
    <location>
        <begin position="805"/>
        <end position="885"/>
    </location>
</feature>
<dbReference type="InterPro" id="IPR001487">
    <property type="entry name" value="Bromodomain"/>
</dbReference>
<feature type="region of interest" description="Disordered" evidence="5">
    <location>
        <begin position="30"/>
        <end position="105"/>
    </location>
</feature>
<evidence type="ECO:0000256" key="4">
    <source>
        <dbReference type="PROSITE-ProRule" id="PRU00035"/>
    </source>
</evidence>
<comment type="caution">
    <text evidence="9">The sequence shown here is derived from an EMBL/GenBank/DDBJ whole genome shotgun (WGS) entry which is preliminary data.</text>
</comment>
<evidence type="ECO:0000256" key="2">
    <source>
        <dbReference type="ARBA" id="ARBA00023117"/>
    </source>
</evidence>